<keyword evidence="2" id="KW-1185">Reference proteome</keyword>
<proteinExistence type="predicted"/>
<name>A0ABD0X6S4_UMBPY</name>
<comment type="caution">
    <text evidence="1">The sequence shown here is derived from an EMBL/GenBank/DDBJ whole genome shotgun (WGS) entry which is preliminary data.</text>
</comment>
<accession>A0ABD0X6S4</accession>
<organism evidence="1 2">
    <name type="scientific">Umbra pygmaea</name>
    <name type="common">Eastern mudminnow</name>
    <dbReference type="NCBI Taxonomy" id="75934"/>
    <lineage>
        <taxon>Eukaryota</taxon>
        <taxon>Metazoa</taxon>
        <taxon>Chordata</taxon>
        <taxon>Craniata</taxon>
        <taxon>Vertebrata</taxon>
        <taxon>Euteleostomi</taxon>
        <taxon>Actinopterygii</taxon>
        <taxon>Neopterygii</taxon>
        <taxon>Teleostei</taxon>
        <taxon>Protacanthopterygii</taxon>
        <taxon>Esociformes</taxon>
        <taxon>Umbridae</taxon>
        <taxon>Umbra</taxon>
    </lineage>
</organism>
<sequence>MEAASGSELPGISATLGEHHQTLENLGSTIDNVVESLRWLEALMPASGTERSVTAPIVSPPPALPVPATTVHLSLPRDHERDCVPGHSVSRAEPTCFMPPSSVSLCEHEYNLDRSSELLQRDLH</sequence>
<reference evidence="1 2" key="1">
    <citation type="submission" date="2024-06" db="EMBL/GenBank/DDBJ databases">
        <authorList>
            <person name="Pan Q."/>
            <person name="Wen M."/>
            <person name="Jouanno E."/>
            <person name="Zahm M."/>
            <person name="Klopp C."/>
            <person name="Cabau C."/>
            <person name="Louis A."/>
            <person name="Berthelot C."/>
            <person name="Parey E."/>
            <person name="Roest Crollius H."/>
            <person name="Montfort J."/>
            <person name="Robinson-Rechavi M."/>
            <person name="Bouchez O."/>
            <person name="Lampietro C."/>
            <person name="Lopez Roques C."/>
            <person name="Donnadieu C."/>
            <person name="Postlethwait J."/>
            <person name="Bobe J."/>
            <person name="Verreycken H."/>
            <person name="Guiguen Y."/>
        </authorList>
    </citation>
    <scope>NUCLEOTIDE SEQUENCE [LARGE SCALE GENOMIC DNA]</scope>
    <source>
        <strain evidence="1">Up_M1</strain>
        <tissue evidence="1">Testis</tissue>
    </source>
</reference>
<evidence type="ECO:0000313" key="2">
    <source>
        <dbReference type="Proteomes" id="UP001557470"/>
    </source>
</evidence>
<dbReference type="EMBL" id="JAGEUA010000003">
    <property type="protein sequence ID" value="KAL0994949.1"/>
    <property type="molecule type" value="Genomic_DNA"/>
</dbReference>
<gene>
    <name evidence="1" type="ORF">UPYG_G00129790</name>
</gene>
<dbReference type="AlphaFoldDB" id="A0ABD0X6S4"/>
<dbReference type="Proteomes" id="UP001557470">
    <property type="component" value="Unassembled WGS sequence"/>
</dbReference>
<evidence type="ECO:0000313" key="1">
    <source>
        <dbReference type="EMBL" id="KAL0994949.1"/>
    </source>
</evidence>
<protein>
    <submittedName>
        <fullName evidence="1">Uncharacterized protein</fullName>
    </submittedName>
</protein>